<dbReference type="Pfam" id="PF00496">
    <property type="entry name" value="SBP_bac_5"/>
    <property type="match status" value="1"/>
</dbReference>
<dbReference type="GO" id="GO:0042597">
    <property type="term" value="C:periplasmic space"/>
    <property type="evidence" value="ECO:0007669"/>
    <property type="project" value="UniProtKB-ARBA"/>
</dbReference>
<dbReference type="CDD" id="cd00995">
    <property type="entry name" value="PBP2_NikA_DppA_OppA_like"/>
    <property type="match status" value="1"/>
</dbReference>
<gene>
    <name evidence="3" type="ORF">SAMN02194393_02917</name>
</gene>
<dbReference type="SUPFAM" id="SSF53850">
    <property type="entry name" value="Periplasmic binding protein-like II"/>
    <property type="match status" value="1"/>
</dbReference>
<protein>
    <submittedName>
        <fullName evidence="3">Peptide/nickel transport system substrate-binding protein</fullName>
    </submittedName>
</protein>
<dbReference type="InterPro" id="IPR000914">
    <property type="entry name" value="SBP_5_dom"/>
</dbReference>
<proteinExistence type="predicted"/>
<evidence type="ECO:0000256" key="1">
    <source>
        <dbReference type="SAM" id="SignalP"/>
    </source>
</evidence>
<name>A0A1T5LIV2_9FIRM</name>
<sequence length="597" mass="67931">MFKKSLAITLVLCLIFTLALSGCGKEVDNTSQDSEGKNLAEQINKEGQKDALDVQKKESDKTALNPAKTRNSSDILIVGETDGFKGQFISSYNSTAADGNVMRVCFSPLLRYNNKNEIENVLAKSYEVSEDEKTFTFHLKDDVVFSDGTPLTAKDVAFTYNTIADPSYDGRHTAVVKDIVGFEEYNNDMEGKIKSMEGIKIIDDHTISFEFKEALRVNMENFIGQLYILPEHFYKFEKGNTQALKDKQHKILGSGPYKLSKFEPGQYVELVINEKYFGEKKPQIPKIIIKETQMATQTEELVAGQIDMAPGEIDPDNLEIAKEGGFIDFYQYPRAGYGYLRFNCNEAPTDDKNVRKALVYGFNRKAFVDTFFKGLASVQDVPMPQVAWGYTKELQQELTSYDFSPEKAGQLLDEAGWKMGDDGYRYKDGKKLSIHIASISEAEMWDMVAGLMADNYKQIGVDLKISQMDFNSLMSKVYDEREGFNMYSMAVSFYTPDPAQDLYSSWHSQFDKPGGDNTAQFRNEKNDQLLEELRKEFDREEAKQLYSDWAVNINDEIPILILYANLYTDMVNNRVKGYNPTGIYNWSHDVVNLYIED</sequence>
<dbReference type="PIRSF" id="PIRSF002741">
    <property type="entry name" value="MppA"/>
    <property type="match status" value="1"/>
</dbReference>
<keyword evidence="4" id="KW-1185">Reference proteome</keyword>
<dbReference type="AlphaFoldDB" id="A0A1T5LIV2"/>
<keyword evidence="1" id="KW-0732">Signal</keyword>
<dbReference type="PROSITE" id="PS51257">
    <property type="entry name" value="PROKAR_LIPOPROTEIN"/>
    <property type="match status" value="1"/>
</dbReference>
<dbReference type="EMBL" id="FUZT01000007">
    <property type="protein sequence ID" value="SKC75907.1"/>
    <property type="molecule type" value="Genomic_DNA"/>
</dbReference>
<dbReference type="GO" id="GO:0015833">
    <property type="term" value="P:peptide transport"/>
    <property type="evidence" value="ECO:0007669"/>
    <property type="project" value="TreeGrafter"/>
</dbReference>
<dbReference type="OrthoDB" id="9772924at2"/>
<dbReference type="Proteomes" id="UP000190285">
    <property type="component" value="Unassembled WGS sequence"/>
</dbReference>
<dbReference type="RefSeq" id="WP_079492571.1">
    <property type="nucleotide sequence ID" value="NZ_FUZT01000007.1"/>
</dbReference>
<dbReference type="InterPro" id="IPR030678">
    <property type="entry name" value="Peptide/Ni-bd"/>
</dbReference>
<dbReference type="STRING" id="36842.SAMN02194393_02917"/>
<dbReference type="PANTHER" id="PTHR30290:SF81">
    <property type="entry name" value="OLIGOPEPTIDE-BINDING PROTEIN OPPA"/>
    <property type="match status" value="1"/>
</dbReference>
<feature type="domain" description="Solute-binding protein family 5" evidence="2">
    <location>
        <begin position="117"/>
        <end position="509"/>
    </location>
</feature>
<feature type="chain" id="PRO_5038807665" evidence="1">
    <location>
        <begin position="22"/>
        <end position="597"/>
    </location>
</feature>
<evidence type="ECO:0000259" key="2">
    <source>
        <dbReference type="Pfam" id="PF00496"/>
    </source>
</evidence>
<organism evidence="3 4">
    <name type="scientific">Maledivibacter halophilus</name>
    <dbReference type="NCBI Taxonomy" id="36842"/>
    <lineage>
        <taxon>Bacteria</taxon>
        <taxon>Bacillati</taxon>
        <taxon>Bacillota</taxon>
        <taxon>Clostridia</taxon>
        <taxon>Peptostreptococcales</taxon>
        <taxon>Caminicellaceae</taxon>
        <taxon>Maledivibacter</taxon>
    </lineage>
</organism>
<dbReference type="PANTHER" id="PTHR30290">
    <property type="entry name" value="PERIPLASMIC BINDING COMPONENT OF ABC TRANSPORTER"/>
    <property type="match status" value="1"/>
</dbReference>
<evidence type="ECO:0000313" key="4">
    <source>
        <dbReference type="Proteomes" id="UP000190285"/>
    </source>
</evidence>
<accession>A0A1T5LIV2</accession>
<reference evidence="3 4" key="1">
    <citation type="submission" date="2017-02" db="EMBL/GenBank/DDBJ databases">
        <authorList>
            <person name="Peterson S.W."/>
        </authorList>
    </citation>
    <scope>NUCLEOTIDE SEQUENCE [LARGE SCALE GENOMIC DNA]</scope>
    <source>
        <strain evidence="3 4">M1</strain>
    </source>
</reference>
<dbReference type="InterPro" id="IPR039424">
    <property type="entry name" value="SBP_5"/>
</dbReference>
<dbReference type="GO" id="GO:1904680">
    <property type="term" value="F:peptide transmembrane transporter activity"/>
    <property type="evidence" value="ECO:0007669"/>
    <property type="project" value="TreeGrafter"/>
</dbReference>
<dbReference type="Gene3D" id="3.40.190.10">
    <property type="entry name" value="Periplasmic binding protein-like II"/>
    <property type="match status" value="1"/>
</dbReference>
<dbReference type="Gene3D" id="3.90.76.10">
    <property type="entry name" value="Dipeptide-binding Protein, Domain 1"/>
    <property type="match status" value="1"/>
</dbReference>
<dbReference type="GO" id="GO:0043190">
    <property type="term" value="C:ATP-binding cassette (ABC) transporter complex"/>
    <property type="evidence" value="ECO:0007669"/>
    <property type="project" value="InterPro"/>
</dbReference>
<feature type="signal peptide" evidence="1">
    <location>
        <begin position="1"/>
        <end position="21"/>
    </location>
</feature>
<dbReference type="Gene3D" id="3.10.105.10">
    <property type="entry name" value="Dipeptide-binding Protein, Domain 3"/>
    <property type="match status" value="1"/>
</dbReference>
<evidence type="ECO:0000313" key="3">
    <source>
        <dbReference type="EMBL" id="SKC75907.1"/>
    </source>
</evidence>